<dbReference type="RefSeq" id="XP_025373312.1">
    <property type="nucleotide sequence ID" value="XM_025517696.1"/>
</dbReference>
<dbReference type="EMBL" id="KZ819352">
    <property type="protein sequence ID" value="PWN46152.1"/>
    <property type="molecule type" value="Genomic_DNA"/>
</dbReference>
<name>A0A316W8J5_9BASI</name>
<sequence>MHRLAPPVSICSIRNNLEQSHPADSDLVQVLTAVGQSEWRLEGPVQAPRANIFLTSKRKLRCSAESRESQSSKSGRVYIASSHDSRVQGYHAKNHRLHACMLRSLRCTPPTCCDGLTPLPSAGPSRARTCAHGKLLLELLRCRAARLFANVVVLPAACADLELSVFAGKSTVRAARNARGTEIHCRWSGTCVTAWSGAKLAFPSLRPRTFRQRALIVAYLLQ</sequence>
<dbReference type="GeneID" id="37039566"/>
<accession>A0A316W8J5</accession>
<keyword evidence="2" id="KW-1185">Reference proteome</keyword>
<evidence type="ECO:0000313" key="2">
    <source>
        <dbReference type="Proteomes" id="UP000245783"/>
    </source>
</evidence>
<organism evidence="1 2">
    <name type="scientific">Ceraceosorus guamensis</name>
    <dbReference type="NCBI Taxonomy" id="1522189"/>
    <lineage>
        <taxon>Eukaryota</taxon>
        <taxon>Fungi</taxon>
        <taxon>Dikarya</taxon>
        <taxon>Basidiomycota</taxon>
        <taxon>Ustilaginomycotina</taxon>
        <taxon>Exobasidiomycetes</taxon>
        <taxon>Ceraceosorales</taxon>
        <taxon>Ceraceosoraceae</taxon>
        <taxon>Ceraceosorus</taxon>
    </lineage>
</organism>
<gene>
    <name evidence="1" type="ORF">IE81DRAFT_84948</name>
</gene>
<dbReference type="Proteomes" id="UP000245783">
    <property type="component" value="Unassembled WGS sequence"/>
</dbReference>
<reference evidence="1 2" key="1">
    <citation type="journal article" date="2018" name="Mol. Biol. Evol.">
        <title>Broad Genomic Sampling Reveals a Smut Pathogenic Ancestry of the Fungal Clade Ustilaginomycotina.</title>
        <authorList>
            <person name="Kijpornyongpan T."/>
            <person name="Mondo S.J."/>
            <person name="Barry K."/>
            <person name="Sandor L."/>
            <person name="Lee J."/>
            <person name="Lipzen A."/>
            <person name="Pangilinan J."/>
            <person name="LaButti K."/>
            <person name="Hainaut M."/>
            <person name="Henrissat B."/>
            <person name="Grigoriev I.V."/>
            <person name="Spatafora J.W."/>
            <person name="Aime M.C."/>
        </authorList>
    </citation>
    <scope>NUCLEOTIDE SEQUENCE [LARGE SCALE GENOMIC DNA]</scope>
    <source>
        <strain evidence="1 2">MCA 4658</strain>
    </source>
</reference>
<dbReference type="InParanoid" id="A0A316W8J5"/>
<evidence type="ECO:0000313" key="1">
    <source>
        <dbReference type="EMBL" id="PWN46152.1"/>
    </source>
</evidence>
<protein>
    <submittedName>
        <fullName evidence="1">Uncharacterized protein</fullName>
    </submittedName>
</protein>
<proteinExistence type="predicted"/>
<dbReference type="AlphaFoldDB" id="A0A316W8J5"/>